<sequence>MQNNPRRAADSDGCVTGSRGAACARLGEGGGREREEELLKFVRAHWDVRRSAVDRIRHRDAAPYPANTAEKAQPRRGQDDVPVAAPGLQRLRLRPEHECSRPATRLWNQRLQKMPLGDSLPGLPGGLLNAGLFDYRAFPAQRYHRRRRTEIRADSLPVGLRLQYKSLQEQFGAKHGFCEGYAECLRRGD</sequence>
<dbReference type="AlphaFoldDB" id="A0A4U5PAP5"/>
<dbReference type="EMBL" id="AZBU02000002">
    <property type="protein sequence ID" value="TKR93382.1"/>
    <property type="molecule type" value="Genomic_DNA"/>
</dbReference>
<evidence type="ECO:0000256" key="1">
    <source>
        <dbReference type="SAM" id="MobiDB-lite"/>
    </source>
</evidence>
<feature type="region of interest" description="Disordered" evidence="1">
    <location>
        <begin position="59"/>
        <end position="82"/>
    </location>
</feature>
<gene>
    <name evidence="2" type="ORF">L596_007851</name>
</gene>
<dbReference type="Proteomes" id="UP000298663">
    <property type="component" value="Unassembled WGS sequence"/>
</dbReference>
<organism evidence="2 3">
    <name type="scientific">Steinernema carpocapsae</name>
    <name type="common">Entomopathogenic nematode</name>
    <dbReference type="NCBI Taxonomy" id="34508"/>
    <lineage>
        <taxon>Eukaryota</taxon>
        <taxon>Metazoa</taxon>
        <taxon>Ecdysozoa</taxon>
        <taxon>Nematoda</taxon>
        <taxon>Chromadorea</taxon>
        <taxon>Rhabditida</taxon>
        <taxon>Tylenchina</taxon>
        <taxon>Panagrolaimomorpha</taxon>
        <taxon>Strongyloidoidea</taxon>
        <taxon>Steinernematidae</taxon>
        <taxon>Steinernema</taxon>
    </lineage>
</organism>
<evidence type="ECO:0000313" key="3">
    <source>
        <dbReference type="Proteomes" id="UP000298663"/>
    </source>
</evidence>
<comment type="caution">
    <text evidence="2">The sequence shown here is derived from an EMBL/GenBank/DDBJ whole genome shotgun (WGS) entry which is preliminary data.</text>
</comment>
<proteinExistence type="predicted"/>
<evidence type="ECO:0000313" key="2">
    <source>
        <dbReference type="EMBL" id="TKR93382.1"/>
    </source>
</evidence>
<name>A0A4U5PAP5_STECR</name>
<feature type="region of interest" description="Disordered" evidence="1">
    <location>
        <begin position="1"/>
        <end position="33"/>
    </location>
</feature>
<accession>A0A4U5PAP5</accession>
<protein>
    <submittedName>
        <fullName evidence="2">Uncharacterized protein</fullName>
    </submittedName>
</protein>
<reference evidence="2 3" key="2">
    <citation type="journal article" date="2019" name="G3 (Bethesda)">
        <title>Hybrid Assembly of the Genome of the Entomopathogenic Nematode Steinernema carpocapsae Identifies the X-Chromosome.</title>
        <authorList>
            <person name="Serra L."/>
            <person name="Macchietto M."/>
            <person name="Macias-Munoz A."/>
            <person name="McGill C.J."/>
            <person name="Rodriguez I.M."/>
            <person name="Rodriguez B."/>
            <person name="Murad R."/>
            <person name="Mortazavi A."/>
        </authorList>
    </citation>
    <scope>NUCLEOTIDE SEQUENCE [LARGE SCALE GENOMIC DNA]</scope>
    <source>
        <strain evidence="2 3">ALL</strain>
    </source>
</reference>
<dbReference type="OrthoDB" id="6021021at2759"/>
<keyword evidence="3" id="KW-1185">Reference proteome</keyword>
<reference evidence="2 3" key="1">
    <citation type="journal article" date="2015" name="Genome Biol.">
        <title>Comparative genomics of Steinernema reveals deeply conserved gene regulatory networks.</title>
        <authorList>
            <person name="Dillman A.R."/>
            <person name="Macchietto M."/>
            <person name="Porter C.F."/>
            <person name="Rogers A."/>
            <person name="Williams B."/>
            <person name="Antoshechkin I."/>
            <person name="Lee M.M."/>
            <person name="Goodwin Z."/>
            <person name="Lu X."/>
            <person name="Lewis E.E."/>
            <person name="Goodrich-Blair H."/>
            <person name="Stock S.P."/>
            <person name="Adams B.J."/>
            <person name="Sternberg P.W."/>
            <person name="Mortazavi A."/>
        </authorList>
    </citation>
    <scope>NUCLEOTIDE SEQUENCE [LARGE SCALE GENOMIC DNA]</scope>
    <source>
        <strain evidence="2 3">ALL</strain>
    </source>
</reference>